<dbReference type="AlphaFoldDB" id="A0AAU7THQ7"/>
<dbReference type="GO" id="GO:0008168">
    <property type="term" value="F:methyltransferase activity"/>
    <property type="evidence" value="ECO:0007669"/>
    <property type="project" value="UniProtKB-KW"/>
</dbReference>
<dbReference type="EMBL" id="CP158165">
    <property type="protein sequence ID" value="XBV26361.1"/>
    <property type="molecule type" value="Genomic_DNA"/>
</dbReference>
<name>A0AAU7THQ7_9ACTN</name>
<dbReference type="PIRSF" id="PIRSF017393">
    <property type="entry name" value="MTase_SAV2177"/>
    <property type="match status" value="1"/>
</dbReference>
<evidence type="ECO:0000313" key="1">
    <source>
        <dbReference type="EMBL" id="XBV26361.1"/>
    </source>
</evidence>
<protein>
    <submittedName>
        <fullName evidence="1">SAM-dependent methyltransferase</fullName>
        <ecNumber evidence="1">2.1.1.-</ecNumber>
    </submittedName>
</protein>
<dbReference type="InterPro" id="IPR029063">
    <property type="entry name" value="SAM-dependent_MTases_sf"/>
</dbReference>
<dbReference type="GO" id="GO:0032259">
    <property type="term" value="P:methylation"/>
    <property type="evidence" value="ECO:0007669"/>
    <property type="project" value="UniProtKB-KW"/>
</dbReference>
<reference evidence="1" key="1">
    <citation type="submission" date="2024-06" db="EMBL/GenBank/DDBJ databases">
        <title>Kribbella sp. strain HUAS MG21 genome sequences.</title>
        <authorList>
            <person name="Mo P."/>
        </authorList>
    </citation>
    <scope>NUCLEOTIDE SEQUENCE</scope>
    <source>
        <strain evidence="1">HUAS MG21</strain>
    </source>
</reference>
<dbReference type="SUPFAM" id="SSF53335">
    <property type="entry name" value="S-adenosyl-L-methionine-dependent methyltransferases"/>
    <property type="match status" value="1"/>
</dbReference>
<proteinExistence type="predicted"/>
<accession>A0AAU7THQ7</accession>
<organism evidence="1">
    <name type="scientific">Kribbella sp. HUAS MG21</name>
    <dbReference type="NCBI Taxonomy" id="3160966"/>
    <lineage>
        <taxon>Bacteria</taxon>
        <taxon>Bacillati</taxon>
        <taxon>Actinomycetota</taxon>
        <taxon>Actinomycetes</taxon>
        <taxon>Propionibacteriales</taxon>
        <taxon>Kribbellaceae</taxon>
        <taxon>Kribbella</taxon>
    </lineage>
</organism>
<dbReference type="RefSeq" id="WP_350279160.1">
    <property type="nucleotide sequence ID" value="NZ_CP158165.1"/>
</dbReference>
<dbReference type="EC" id="2.1.1.-" evidence="1"/>
<sequence length="279" mass="30455">MTDQPVYDGVVAHGIDTSRPSGPRVYDCLLGGKDNYEPDRELCRQITKVAPEAPEWARANRRWLAEVVTWLTAEAGVRRFVDAGCGLPTAENTHQIARRTNLHSSVIYVDNDPSVVIHGRALLLDNDRTQFVAADLTRPKHVLADPAIADLLGAGQPVALVLGLVLDHVADFEKTRKIVRTYVDALPSGSYLAITHACKPGDGGPVDALVTELSEKVRPAFPDLTFRSVEQITALFDGTEIFAPGVVRLSEWHVPGGRVDEEPPADVREVVYGGLARKR</sequence>
<dbReference type="Pfam" id="PF04672">
    <property type="entry name" value="Methyltransf_19"/>
    <property type="match status" value="1"/>
</dbReference>
<keyword evidence="1" id="KW-0489">Methyltransferase</keyword>
<dbReference type="Gene3D" id="3.40.50.150">
    <property type="entry name" value="Vaccinia Virus protein VP39"/>
    <property type="match status" value="1"/>
</dbReference>
<gene>
    <name evidence="1" type="ORF">ABN611_08010</name>
</gene>
<dbReference type="InterPro" id="IPR006764">
    <property type="entry name" value="SAM_dep_MeTrfase_SAV2177_type"/>
</dbReference>
<keyword evidence="1" id="KW-0808">Transferase</keyword>